<protein>
    <submittedName>
        <fullName evidence="2">Uncharacterized protein</fullName>
    </submittedName>
</protein>
<reference evidence="2" key="2">
    <citation type="submission" date="2020-09" db="EMBL/GenBank/DDBJ databases">
        <authorList>
            <person name="Sun Q."/>
            <person name="Zhou Y."/>
        </authorList>
    </citation>
    <scope>NUCLEOTIDE SEQUENCE</scope>
    <source>
        <strain evidence="2">CGMCC 1.7086</strain>
    </source>
</reference>
<comment type="caution">
    <text evidence="2">The sequence shown here is derived from an EMBL/GenBank/DDBJ whole genome shotgun (WGS) entry which is preliminary data.</text>
</comment>
<proteinExistence type="predicted"/>
<keyword evidence="1" id="KW-0812">Transmembrane</keyword>
<organism evidence="2 3">
    <name type="scientific">Bowmanella pacifica</name>
    <dbReference type="NCBI Taxonomy" id="502051"/>
    <lineage>
        <taxon>Bacteria</taxon>
        <taxon>Pseudomonadati</taxon>
        <taxon>Pseudomonadota</taxon>
        <taxon>Gammaproteobacteria</taxon>
        <taxon>Alteromonadales</taxon>
        <taxon>Alteromonadaceae</taxon>
        <taxon>Bowmanella</taxon>
    </lineage>
</organism>
<feature type="transmembrane region" description="Helical" evidence="1">
    <location>
        <begin position="48"/>
        <end position="74"/>
    </location>
</feature>
<keyword evidence="1" id="KW-0472">Membrane</keyword>
<evidence type="ECO:0000313" key="2">
    <source>
        <dbReference type="EMBL" id="GGO67504.1"/>
    </source>
</evidence>
<name>A0A917YV37_9ALTE</name>
<dbReference type="AlphaFoldDB" id="A0A917YV37"/>
<dbReference type="RefSeq" id="WP_188692363.1">
    <property type="nucleotide sequence ID" value="NZ_BMLS01000002.1"/>
</dbReference>
<gene>
    <name evidence="2" type="ORF">GCM10010982_14120</name>
</gene>
<keyword evidence="1" id="KW-1133">Transmembrane helix</keyword>
<feature type="transmembrane region" description="Helical" evidence="1">
    <location>
        <begin position="95"/>
        <end position="117"/>
    </location>
</feature>
<dbReference type="EMBL" id="BMLS01000002">
    <property type="protein sequence ID" value="GGO67504.1"/>
    <property type="molecule type" value="Genomic_DNA"/>
</dbReference>
<keyword evidence="3" id="KW-1185">Reference proteome</keyword>
<evidence type="ECO:0000256" key="1">
    <source>
        <dbReference type="SAM" id="Phobius"/>
    </source>
</evidence>
<evidence type="ECO:0000313" key="3">
    <source>
        <dbReference type="Proteomes" id="UP000606935"/>
    </source>
</evidence>
<reference evidence="2" key="1">
    <citation type="journal article" date="2014" name="Int. J. Syst. Evol. Microbiol.">
        <title>Complete genome sequence of Corynebacterium casei LMG S-19264T (=DSM 44701T), isolated from a smear-ripened cheese.</title>
        <authorList>
            <consortium name="US DOE Joint Genome Institute (JGI-PGF)"/>
            <person name="Walter F."/>
            <person name="Albersmeier A."/>
            <person name="Kalinowski J."/>
            <person name="Ruckert C."/>
        </authorList>
    </citation>
    <scope>NUCLEOTIDE SEQUENCE</scope>
    <source>
        <strain evidence="2">CGMCC 1.7086</strain>
    </source>
</reference>
<sequence>MGAEPDGIVLFLAMAGALLGAFVVFPMLLYLKGKPMQEVEDVLEDGRYFFSGVTMFAGHGALHYASIFLFEWYARRYKMLKKRKLVRSSLVRWFKVYYILFMLTVSLMFVPSIWIYLAE</sequence>
<feature type="transmembrane region" description="Helical" evidence="1">
    <location>
        <begin position="7"/>
        <end position="28"/>
    </location>
</feature>
<dbReference type="Proteomes" id="UP000606935">
    <property type="component" value="Unassembled WGS sequence"/>
</dbReference>
<accession>A0A917YV37</accession>